<dbReference type="EMBL" id="BBMM01000029">
    <property type="protein sequence ID" value="GAL02057.1"/>
    <property type="molecule type" value="Genomic_DNA"/>
</dbReference>
<dbReference type="AlphaFoldDB" id="A0A090R343"/>
<comment type="caution">
    <text evidence="2">The sequence shown here is derived from an EMBL/GenBank/DDBJ whole genome shotgun (WGS) entry which is preliminary data.</text>
</comment>
<protein>
    <submittedName>
        <fullName evidence="2">Uncharacterized protein</fullName>
    </submittedName>
</protein>
<proteinExistence type="predicted"/>
<dbReference type="Proteomes" id="UP000029226">
    <property type="component" value="Unassembled WGS sequence"/>
</dbReference>
<organism evidence="2 3">
    <name type="scientific">Nonlabens ulvanivorans</name>
    <name type="common">Persicivirga ulvanivorans</name>
    <dbReference type="NCBI Taxonomy" id="906888"/>
    <lineage>
        <taxon>Bacteria</taxon>
        <taxon>Pseudomonadati</taxon>
        <taxon>Bacteroidota</taxon>
        <taxon>Flavobacteriia</taxon>
        <taxon>Flavobacteriales</taxon>
        <taxon>Flavobacteriaceae</taxon>
        <taxon>Nonlabens</taxon>
    </lineage>
</organism>
<name>A0A090R343_NONUL</name>
<feature type="transmembrane region" description="Helical" evidence="1">
    <location>
        <begin position="21"/>
        <end position="42"/>
    </location>
</feature>
<evidence type="ECO:0000313" key="2">
    <source>
        <dbReference type="EMBL" id="GAL02057.1"/>
    </source>
</evidence>
<keyword evidence="1" id="KW-0472">Membrane</keyword>
<evidence type="ECO:0000256" key="1">
    <source>
        <dbReference type="SAM" id="Phobius"/>
    </source>
</evidence>
<accession>A0A090R343</accession>
<keyword evidence="1" id="KW-0812">Transmembrane</keyword>
<evidence type="ECO:0000313" key="3">
    <source>
        <dbReference type="Proteomes" id="UP000029226"/>
    </source>
</evidence>
<sequence length="43" mass="4787">MDNLYISGAVGLVAFMLMYKWYKILAPLILLGLLGFGIYSIFG</sequence>
<gene>
    <name evidence="2" type="ORF">JCM19314_1</name>
</gene>
<reference evidence="2 3" key="1">
    <citation type="journal article" date="2014" name="Genome Announc.">
        <title>Draft Genome Sequences of Marine Flavobacterium Nonlabens Strains NR17, NR24, NR27, NR32, NR33, and Ara13.</title>
        <authorList>
            <person name="Nakanishi M."/>
            <person name="Meirelles P."/>
            <person name="Suzuki R."/>
            <person name="Takatani N."/>
            <person name="Mino S."/>
            <person name="Suda W."/>
            <person name="Oshima K."/>
            <person name="Hattori M."/>
            <person name="Ohkuma M."/>
            <person name="Hosokawa M."/>
            <person name="Miyashita K."/>
            <person name="Thompson F.L."/>
            <person name="Niwa A."/>
            <person name="Sawabe T."/>
            <person name="Sawabe T."/>
        </authorList>
    </citation>
    <scope>NUCLEOTIDE SEQUENCE [LARGE SCALE GENOMIC DNA]</scope>
    <source>
        <strain evidence="3">JCM19314</strain>
    </source>
</reference>
<keyword evidence="1" id="KW-1133">Transmembrane helix</keyword>